<dbReference type="AlphaFoldDB" id="A0A183PKZ2"/>
<name>A0A183PKZ2_9TREM</name>
<protein>
    <submittedName>
        <fullName evidence="1">Uncharacterized protein</fullName>
    </submittedName>
</protein>
<evidence type="ECO:0000313" key="2">
    <source>
        <dbReference type="Proteomes" id="UP000269396"/>
    </source>
</evidence>
<gene>
    <name evidence="1" type="ORF">SMTD_LOCUS15028</name>
</gene>
<sequence>MFYMEPRFLETGVYRHLGLKTSLLRTSGGRLREIRFTEMKPQLNCDGLSLFKSSNQQLWPILGLLVAPLVSEVFTNGNYGGEVKPSDFNEVFAALVTGFQELLTVGTYVDQCQGHLTVKFVAVICDTPARR</sequence>
<organism evidence="1 2">
    <name type="scientific">Schistosoma mattheei</name>
    <dbReference type="NCBI Taxonomy" id="31246"/>
    <lineage>
        <taxon>Eukaryota</taxon>
        <taxon>Metazoa</taxon>
        <taxon>Spiralia</taxon>
        <taxon>Lophotrochozoa</taxon>
        <taxon>Platyhelminthes</taxon>
        <taxon>Trematoda</taxon>
        <taxon>Digenea</taxon>
        <taxon>Strigeidida</taxon>
        <taxon>Schistosomatoidea</taxon>
        <taxon>Schistosomatidae</taxon>
        <taxon>Schistosoma</taxon>
    </lineage>
</organism>
<accession>A0A183PKZ2</accession>
<dbReference type="Proteomes" id="UP000269396">
    <property type="component" value="Unassembled WGS sequence"/>
</dbReference>
<dbReference type="EMBL" id="UZAL01035349">
    <property type="protein sequence ID" value="VDP67490.1"/>
    <property type="molecule type" value="Genomic_DNA"/>
</dbReference>
<keyword evidence="2" id="KW-1185">Reference proteome</keyword>
<reference evidence="1 2" key="1">
    <citation type="submission" date="2018-11" db="EMBL/GenBank/DDBJ databases">
        <authorList>
            <consortium name="Pathogen Informatics"/>
        </authorList>
    </citation>
    <scope>NUCLEOTIDE SEQUENCE [LARGE SCALE GENOMIC DNA]</scope>
    <source>
        <strain>Denwood</strain>
        <strain evidence="2">Zambia</strain>
    </source>
</reference>
<proteinExistence type="predicted"/>
<evidence type="ECO:0000313" key="1">
    <source>
        <dbReference type="EMBL" id="VDP67490.1"/>
    </source>
</evidence>